<reference evidence="1" key="1">
    <citation type="submission" date="2022-10" db="EMBL/GenBank/DDBJ databases">
        <title>Genome Sequence of Xylaria curta.</title>
        <authorList>
            <person name="Buettner E."/>
        </authorList>
    </citation>
    <scope>NUCLEOTIDE SEQUENCE</scope>
    <source>
        <strain evidence="1">Babe10</strain>
    </source>
</reference>
<name>A0ACC1MKR4_9PEZI</name>
<accession>A0ACC1MKR4</accession>
<evidence type="ECO:0000313" key="1">
    <source>
        <dbReference type="EMBL" id="KAJ2966879.1"/>
    </source>
</evidence>
<comment type="caution">
    <text evidence="1">The sequence shown here is derived from an EMBL/GenBank/DDBJ whole genome shotgun (WGS) entry which is preliminary data.</text>
</comment>
<gene>
    <name evidence="1" type="ORF">NUW58_g10563</name>
</gene>
<dbReference type="EMBL" id="JAPDGR010004909">
    <property type="protein sequence ID" value="KAJ2966879.1"/>
    <property type="molecule type" value="Genomic_DNA"/>
</dbReference>
<dbReference type="Proteomes" id="UP001143856">
    <property type="component" value="Unassembled WGS sequence"/>
</dbReference>
<organism evidence="1 2">
    <name type="scientific">Xylaria curta</name>
    <dbReference type="NCBI Taxonomy" id="42375"/>
    <lineage>
        <taxon>Eukaryota</taxon>
        <taxon>Fungi</taxon>
        <taxon>Dikarya</taxon>
        <taxon>Ascomycota</taxon>
        <taxon>Pezizomycotina</taxon>
        <taxon>Sordariomycetes</taxon>
        <taxon>Xylariomycetidae</taxon>
        <taxon>Xylariales</taxon>
        <taxon>Xylariaceae</taxon>
        <taxon>Xylaria</taxon>
    </lineage>
</organism>
<protein>
    <submittedName>
        <fullName evidence="1">Uncharacterized protein</fullName>
    </submittedName>
</protein>
<evidence type="ECO:0000313" key="2">
    <source>
        <dbReference type="Proteomes" id="UP001143856"/>
    </source>
</evidence>
<keyword evidence="2" id="KW-1185">Reference proteome</keyword>
<proteinExistence type="predicted"/>
<sequence>MTMHGGLDVVFDTWLSQPPGDLGLVTSAFKPLFTHISEMKLLEMATFWILVTLGACLATSWPLPVERRQANDCSLSYFASIAPNGMRVERVQHVTTGFFVETGNIGYPTFPTGLPELCAVIMNNTTANYRFGMFLPDDWNSRFLTIGSYSFLGGINWLEMGVGVKYGAVVLSTDTGHSSGAGDITWANTTQKQVNWAYQALQGSIALGKVLAETYYSQKIAYSYFSGCSTGGRQGLKHIQLDPDQYGTYQSALRPA</sequence>